<reference evidence="7" key="2">
    <citation type="journal article" date="2016" name="Genome Announc.">
        <title>Genome sequence of Ustilaginoidea virens IPU010, a rice pathogenic fungus causing false smut.</title>
        <authorList>
            <person name="Kumagai T."/>
            <person name="Ishii T."/>
            <person name="Terai G."/>
            <person name="Umemura M."/>
            <person name="Machida M."/>
            <person name="Asai K."/>
        </authorList>
    </citation>
    <scope>NUCLEOTIDE SEQUENCE [LARGE SCALE GENOMIC DNA]</scope>
    <source>
        <strain evidence="7">IPU010</strain>
    </source>
</reference>
<gene>
    <name evidence="5" type="ORF">UV8b_02917</name>
    <name evidence="4" type="ORF">UVI_02019990</name>
</gene>
<dbReference type="PANTHER" id="PTHR13213">
    <property type="entry name" value="MYB-BINDING PROTEIN 1A FAMILY MEMBER"/>
    <property type="match status" value="1"/>
</dbReference>
<reference evidence="5" key="3">
    <citation type="submission" date="2020-03" db="EMBL/GenBank/DDBJ databases">
        <title>A mixture of massive structural variations and highly conserved coding sequences in Ustilaginoidea virens genome.</title>
        <authorList>
            <person name="Zhang K."/>
            <person name="Zhao Z."/>
            <person name="Zhang Z."/>
            <person name="Li Y."/>
            <person name="Hsiang T."/>
            <person name="Sun W."/>
        </authorList>
    </citation>
    <scope>NUCLEOTIDE SEQUENCE</scope>
    <source>
        <strain evidence="5">UV-8b</strain>
    </source>
</reference>
<dbReference type="Pfam" id="PF04931">
    <property type="entry name" value="DNA_pol_phi"/>
    <property type="match status" value="1"/>
</dbReference>
<dbReference type="PANTHER" id="PTHR13213:SF2">
    <property type="entry name" value="MYB-BINDING PROTEIN 1A"/>
    <property type="match status" value="1"/>
</dbReference>
<dbReference type="Proteomes" id="UP000054053">
    <property type="component" value="Unassembled WGS sequence"/>
</dbReference>
<protein>
    <submittedName>
        <fullName evidence="4">Uncharacterized protein</fullName>
    </submittedName>
</protein>
<organism evidence="4 7">
    <name type="scientific">Ustilaginoidea virens</name>
    <name type="common">Rice false smut fungus</name>
    <name type="synonym">Villosiclava virens</name>
    <dbReference type="NCBI Taxonomy" id="1159556"/>
    <lineage>
        <taxon>Eukaryota</taxon>
        <taxon>Fungi</taxon>
        <taxon>Dikarya</taxon>
        <taxon>Ascomycota</taxon>
        <taxon>Pezizomycotina</taxon>
        <taxon>Sordariomycetes</taxon>
        <taxon>Hypocreomycetidae</taxon>
        <taxon>Hypocreales</taxon>
        <taxon>Clavicipitaceae</taxon>
        <taxon>Ustilaginoidea</taxon>
    </lineage>
</organism>
<keyword evidence="2" id="KW-0539">Nucleus</keyword>
<accession>A0A063BUN6</accession>
<evidence type="ECO:0000256" key="3">
    <source>
        <dbReference type="SAM" id="MobiDB-lite"/>
    </source>
</evidence>
<evidence type="ECO:0000313" key="7">
    <source>
        <dbReference type="Proteomes" id="UP000054053"/>
    </source>
</evidence>
<comment type="subcellular location">
    <subcellularLocation>
        <location evidence="1">Nucleus</location>
    </subcellularLocation>
</comment>
<evidence type="ECO:0000313" key="4">
    <source>
        <dbReference type="EMBL" id="GAO18123.1"/>
    </source>
</evidence>
<dbReference type="GeneID" id="66063695"/>
<dbReference type="EMBL" id="BBTG02000008">
    <property type="protein sequence ID" value="GAO18123.1"/>
    <property type="molecule type" value="Genomic_DNA"/>
</dbReference>
<dbReference type="GO" id="GO:0005730">
    <property type="term" value="C:nucleolus"/>
    <property type="evidence" value="ECO:0007669"/>
    <property type="project" value="InterPro"/>
</dbReference>
<dbReference type="RefSeq" id="XP_042996349.1">
    <property type="nucleotide sequence ID" value="XM_043140415.1"/>
</dbReference>
<sequence length="1070" mass="118795">MAKKRKRSNKDGQHNIASGPKKAKKELNSLDLSAYSSPTLEVRPFVETPTGEDRRREAVLYEMLGSEIQSERDQASACIISSLLESDGVSEAVLQRHLGHRLFRGLASSRNASRLGFSIVITALLEQLFDRKELAKTKYPGLTFDKTLELLVEKTRIGGNASGQEERDHAYGLLFGLMCFIQSRTPFEDTTRLNAVLDLLLQLGNKRIWMRPECGWELVRALEQMNESDAKATLVKVAEAGMAKTPEGVAAWIVTLNRYPNLKPQPWKNPLSSKSLADLTAVLKESFKDTSNYHKEEQSAAKHASWNAQLHFVWDLILKRFLSVQNSDAEDSFDQFWSRVVDDGLFSRQATDGQKFKGFMVFQKMLAGLAEVPSKLQVLFSRNLMSCLLNQAAKEDRYLHRAATKSLKTVEAVVSEHPALLAPVLKNLLGKNGSYTLDQRTNCKTASTLLQNVNEQNMAAVLAVIKQPMKTLKDQELTKAQLVVRTYIDYLTKILRKYALSAPIPSEDRAAGGGQVSFGTVLQELASLAYAQPTDLSKEILTDPIRKLARSGLETSLASRAKFARSSFEFKEFTETMVAMNSSVSNMAPEIKQAIDTGLLHINKLLKSNFKSPKDEQIAHVLALLYSISIFHLCNEEPDAMDVLEDLSQFYGRLNIGLTKEKKKKGTGKAKLEESLQDDSSSEGSSELLVEIILSMVSKPSKLMREVSSQAFHVFTSQLSAAGLQLLTEPLIAEENAAGQQALFNIDDDAMDIDIDSNVSDAETADVEDSADMANADNIEDVEDASDFELDPGMEFVGLGGDDESEEGDKEVLNTRGEWQNPEELDSILGKILDSHRLDKDAEAETSEDEGDMSDSQMFALDEQLSAAIAPHIKANKPDSRKLKLEAKQSVVNFKHRILDLLEVYMKNEPLNQHTFRLLVPLLRLMRTTSTKPLASRAVSMILAHRKHLDKARSEARAAGRGKTGQSGAAKEDRDDEAFLSILEEIHAEAFEDQSGEYARAASSAGLAVATAVLERSADNFDSVVDVYARTLKALARGKRKWQKRFIVDWVDWCQEHATPVMQEHGDGTV</sequence>
<feature type="region of interest" description="Disordered" evidence="3">
    <location>
        <begin position="953"/>
        <end position="974"/>
    </location>
</feature>
<keyword evidence="6" id="KW-1185">Reference proteome</keyword>
<dbReference type="InterPro" id="IPR007015">
    <property type="entry name" value="DNA_pol_V/MYBBP1A"/>
</dbReference>
<evidence type="ECO:0000313" key="6">
    <source>
        <dbReference type="Proteomes" id="UP000027002"/>
    </source>
</evidence>
<evidence type="ECO:0000313" key="5">
    <source>
        <dbReference type="EMBL" id="QUC18676.1"/>
    </source>
</evidence>
<feature type="region of interest" description="Disordered" evidence="3">
    <location>
        <begin position="1"/>
        <end position="28"/>
    </location>
</feature>
<evidence type="ECO:0000256" key="1">
    <source>
        <dbReference type="ARBA" id="ARBA00004123"/>
    </source>
</evidence>
<reference evidence="4" key="1">
    <citation type="journal article" date="2016" name="Genome Announc.">
        <title>Genome Sequence of Ustilaginoidea virens IPU010, a Rice Pathogenic Fungus Causing False Smut.</title>
        <authorList>
            <person name="Kumagai T."/>
            <person name="Ishii T."/>
            <person name="Terai G."/>
            <person name="Umemura M."/>
            <person name="Machida M."/>
            <person name="Asai K."/>
        </authorList>
    </citation>
    <scope>NUCLEOTIDE SEQUENCE [LARGE SCALE GENOMIC DNA]</scope>
    <source>
        <strain evidence="4">IPU010</strain>
    </source>
</reference>
<dbReference type="Proteomes" id="UP000027002">
    <property type="component" value="Chromosome 2"/>
</dbReference>
<dbReference type="OrthoDB" id="342531at2759"/>
<proteinExistence type="predicted"/>
<dbReference type="KEGG" id="uvi:66063695"/>
<dbReference type="AlphaFoldDB" id="A0A063BUN6"/>
<dbReference type="GO" id="GO:0006355">
    <property type="term" value="P:regulation of DNA-templated transcription"/>
    <property type="evidence" value="ECO:0007669"/>
    <property type="project" value="InterPro"/>
</dbReference>
<dbReference type="STRING" id="1159556.A0A063BUN6"/>
<dbReference type="HOGENOM" id="CLU_005212_1_0_1"/>
<dbReference type="EMBL" id="CP072754">
    <property type="protein sequence ID" value="QUC18676.1"/>
    <property type="molecule type" value="Genomic_DNA"/>
</dbReference>
<name>A0A063BUN6_USTVR</name>
<dbReference type="GO" id="GO:0000182">
    <property type="term" value="F:rDNA binding"/>
    <property type="evidence" value="ECO:0007669"/>
    <property type="project" value="TreeGrafter"/>
</dbReference>
<evidence type="ECO:0000256" key="2">
    <source>
        <dbReference type="ARBA" id="ARBA00023242"/>
    </source>
</evidence>